<feature type="transmembrane region" description="Helical" evidence="2">
    <location>
        <begin position="101"/>
        <end position="118"/>
    </location>
</feature>
<name>A0A9X3M6Y0_9CORY</name>
<feature type="transmembrane region" description="Helical" evidence="2">
    <location>
        <begin position="216"/>
        <end position="235"/>
    </location>
</feature>
<feature type="domain" description="Acyltransferase 3" evidence="3">
    <location>
        <begin position="32"/>
        <end position="349"/>
    </location>
</feature>
<feature type="transmembrane region" description="Helical" evidence="2">
    <location>
        <begin position="332"/>
        <end position="350"/>
    </location>
</feature>
<dbReference type="GeneID" id="301813046"/>
<feature type="transmembrane region" description="Helical" evidence="2">
    <location>
        <begin position="294"/>
        <end position="312"/>
    </location>
</feature>
<dbReference type="PANTHER" id="PTHR37312">
    <property type="entry name" value="MEMBRANE-BOUND ACYLTRANSFERASE YKRP-RELATED"/>
    <property type="match status" value="1"/>
</dbReference>
<dbReference type="InterPro" id="IPR052734">
    <property type="entry name" value="Nod_factor_acetyltransferase"/>
</dbReference>
<keyword evidence="2" id="KW-0812">Transmembrane</keyword>
<evidence type="ECO:0000256" key="1">
    <source>
        <dbReference type="SAM" id="MobiDB-lite"/>
    </source>
</evidence>
<accession>A0A9X3M6Y0</accession>
<dbReference type="AlphaFoldDB" id="A0A9X3M6Y0"/>
<evidence type="ECO:0000313" key="5">
    <source>
        <dbReference type="Proteomes" id="UP001146505"/>
    </source>
</evidence>
<keyword evidence="4" id="KW-0808">Transferase</keyword>
<keyword evidence="5" id="KW-1185">Reference proteome</keyword>
<evidence type="ECO:0000259" key="3">
    <source>
        <dbReference type="Pfam" id="PF01757"/>
    </source>
</evidence>
<feature type="transmembrane region" description="Helical" evidence="2">
    <location>
        <begin position="186"/>
        <end position="204"/>
    </location>
</feature>
<sequence>MAKTDEEPSLARAAERKDPHRAQALAVKQRVDWADAAKGLSIIGVCIMHVVTGIPGGEDTTLGELSSFLDPLRMPLFFLVSGLFSHRILERSFGDLFYRRLWFLLVPYLVFNPFHALTRMSIDGEYSMRALIKAMLFGNVGLWFLYALMLYNIFAWLLRKQPPWLATLISCLPLIIGAFLGGGEDIFFRHVLTFVPMFFIGLHYRDIFFRLASVAFRPWVVVGSAAMFFGSEYLMRGLSKTVFSDWTPTVAAITLGTDLLRSLAALPFAIVVAVWICAIPYVRRVFLFVGRNTLQVYVFHPLGLFLLGGAAVSLAEAHPESLSFLGTLAGQLWWAIGACVVASAVGYAIGKTPYLRWVLFPPPPRRPKEKEQQPRYSVKSGGERTLSA</sequence>
<evidence type="ECO:0000256" key="2">
    <source>
        <dbReference type="SAM" id="Phobius"/>
    </source>
</evidence>
<evidence type="ECO:0000313" key="4">
    <source>
        <dbReference type="EMBL" id="MCZ9305042.1"/>
    </source>
</evidence>
<dbReference type="InterPro" id="IPR002656">
    <property type="entry name" value="Acyl_transf_3_dom"/>
</dbReference>
<gene>
    <name evidence="4" type="ORF">L8U58_05755</name>
</gene>
<comment type="caution">
    <text evidence="4">The sequence shown here is derived from an EMBL/GenBank/DDBJ whole genome shotgun (WGS) entry which is preliminary data.</text>
</comment>
<feature type="region of interest" description="Disordered" evidence="1">
    <location>
        <begin position="364"/>
        <end position="388"/>
    </location>
</feature>
<reference evidence="4" key="1">
    <citation type="submission" date="2022-02" db="EMBL/GenBank/DDBJ databases">
        <title>Corynebacterium sp. from urogenital microbiome.</title>
        <authorList>
            <person name="Cappelli E.A."/>
            <person name="Ribeiro T.G."/>
            <person name="Peixe L."/>
        </authorList>
    </citation>
    <scope>NUCLEOTIDE SEQUENCE</scope>
    <source>
        <strain evidence="4">C9Ua_112</strain>
    </source>
</reference>
<feature type="transmembrane region" description="Helical" evidence="2">
    <location>
        <begin position="163"/>
        <end position="180"/>
    </location>
</feature>
<dbReference type="RefSeq" id="WP_269954895.1">
    <property type="nucleotide sequence ID" value="NZ_JAKMUV010000005.1"/>
</dbReference>
<dbReference type="EMBL" id="JAKMUV010000005">
    <property type="protein sequence ID" value="MCZ9305042.1"/>
    <property type="molecule type" value="Genomic_DNA"/>
</dbReference>
<protein>
    <submittedName>
        <fullName evidence="4">Acyltransferase family protein</fullName>
    </submittedName>
</protein>
<dbReference type="Pfam" id="PF01757">
    <property type="entry name" value="Acyl_transf_3"/>
    <property type="match status" value="1"/>
</dbReference>
<organism evidence="4 5">
    <name type="scientific">Corynebacterium macclintockiae</name>
    <dbReference type="NCBI Taxonomy" id="2913501"/>
    <lineage>
        <taxon>Bacteria</taxon>
        <taxon>Bacillati</taxon>
        <taxon>Actinomycetota</taxon>
        <taxon>Actinomycetes</taxon>
        <taxon>Mycobacteriales</taxon>
        <taxon>Corynebacteriaceae</taxon>
        <taxon>Corynebacterium</taxon>
    </lineage>
</organism>
<proteinExistence type="predicted"/>
<feature type="transmembrane region" description="Helical" evidence="2">
    <location>
        <begin position="130"/>
        <end position="151"/>
    </location>
</feature>
<keyword evidence="2" id="KW-0472">Membrane</keyword>
<dbReference type="Proteomes" id="UP001146505">
    <property type="component" value="Unassembled WGS sequence"/>
</dbReference>
<feature type="transmembrane region" description="Helical" evidence="2">
    <location>
        <begin position="72"/>
        <end position="89"/>
    </location>
</feature>
<keyword evidence="2" id="KW-1133">Transmembrane helix</keyword>
<feature type="transmembrane region" description="Helical" evidence="2">
    <location>
        <begin position="264"/>
        <end position="282"/>
    </location>
</feature>
<dbReference type="GO" id="GO:0016747">
    <property type="term" value="F:acyltransferase activity, transferring groups other than amino-acyl groups"/>
    <property type="evidence" value="ECO:0007669"/>
    <property type="project" value="InterPro"/>
</dbReference>
<keyword evidence="4" id="KW-0012">Acyltransferase</keyword>
<dbReference type="PANTHER" id="PTHR37312:SF1">
    <property type="entry name" value="MEMBRANE-BOUND ACYLTRANSFERASE YKRP-RELATED"/>
    <property type="match status" value="1"/>
</dbReference>